<dbReference type="Proteomes" id="UP000786989">
    <property type="component" value="Unassembled WGS sequence"/>
</dbReference>
<keyword evidence="1" id="KW-1133">Transmembrane helix</keyword>
<dbReference type="AlphaFoldDB" id="A0A3N0B4H0"/>
<keyword evidence="4" id="KW-1185">Reference proteome</keyword>
<evidence type="ECO:0000313" key="4">
    <source>
        <dbReference type="Proteomes" id="UP000269591"/>
    </source>
</evidence>
<gene>
    <name evidence="3" type="ORF">DMP06_00935</name>
    <name evidence="2" type="ORF">K8U77_02270</name>
</gene>
<feature type="transmembrane region" description="Helical" evidence="1">
    <location>
        <begin position="55"/>
        <end position="79"/>
    </location>
</feature>
<keyword evidence="1" id="KW-0472">Membrane</keyword>
<evidence type="ECO:0008006" key="5">
    <source>
        <dbReference type="Google" id="ProtNLM"/>
    </source>
</evidence>
<reference evidence="3" key="2">
    <citation type="journal article" date="2019" name="Microbiol. Resour. Announc.">
        <title>Draft Genome Sequences of Type Strains of Gordonibacter faecihominis, Paraeggerthella hongkongensis, Parvibacter caecicola,Slackia equolifaciens, Slackia faecicanis, and Slackia isoflavoniconvertens.</title>
        <authorList>
            <person name="Danylec N."/>
            <person name="Stoll D.A."/>
            <person name="Dotsch A."/>
            <person name="Huch M."/>
        </authorList>
    </citation>
    <scope>NUCLEOTIDE SEQUENCE</scope>
    <source>
        <strain evidence="3">DSM 24851</strain>
    </source>
</reference>
<protein>
    <recommendedName>
        <fullName evidence="5">DUF4190 domain-containing protein</fullName>
    </recommendedName>
</protein>
<feature type="transmembrane region" description="Helical" evidence="1">
    <location>
        <begin position="26"/>
        <end position="43"/>
    </location>
</feature>
<evidence type="ECO:0000256" key="1">
    <source>
        <dbReference type="SAM" id="Phobius"/>
    </source>
</evidence>
<sequence>MAVVGLVLGIFALISSWVPIVNNLSFIVGVLGLVFSIIGTVAASRGKSTGKGLAVAALIINIIACVIVLATQSLFAAALS</sequence>
<organism evidence="3 4">
    <name type="scientific">Slackia equolifaciens</name>
    <dbReference type="NCBI Taxonomy" id="498718"/>
    <lineage>
        <taxon>Bacteria</taxon>
        <taxon>Bacillati</taxon>
        <taxon>Actinomycetota</taxon>
        <taxon>Coriobacteriia</taxon>
        <taxon>Eggerthellales</taxon>
        <taxon>Eggerthellaceae</taxon>
        <taxon>Slackia</taxon>
    </lineage>
</organism>
<dbReference type="OrthoDB" id="3183367at2"/>
<keyword evidence="1" id="KW-0812">Transmembrane</keyword>
<dbReference type="EMBL" id="QIBX01000001">
    <property type="protein sequence ID" value="RNL42005.1"/>
    <property type="molecule type" value="Genomic_DNA"/>
</dbReference>
<reference evidence="2" key="4">
    <citation type="submission" date="2021-09" db="EMBL/GenBank/DDBJ databases">
        <authorList>
            <person name="Gilroy R."/>
        </authorList>
    </citation>
    <scope>NUCLEOTIDE SEQUENCE</scope>
    <source>
        <strain evidence="2">ChiGjej6B6-11269</strain>
    </source>
</reference>
<dbReference type="EMBL" id="DYWI01000036">
    <property type="protein sequence ID" value="HJF64929.1"/>
    <property type="molecule type" value="Genomic_DNA"/>
</dbReference>
<accession>A0A3N0B4H0</accession>
<comment type="caution">
    <text evidence="3">The sequence shown here is derived from an EMBL/GenBank/DDBJ whole genome shotgun (WGS) entry which is preliminary data.</text>
</comment>
<dbReference type="Proteomes" id="UP000269591">
    <property type="component" value="Unassembled WGS sequence"/>
</dbReference>
<name>A0A3N0B4H0_9ACTN</name>
<reference evidence="4" key="1">
    <citation type="submission" date="2018-05" db="EMBL/GenBank/DDBJ databases">
        <title>Genome Sequencing of selected type strains of the family Eggerthellaceae.</title>
        <authorList>
            <person name="Danylec N."/>
            <person name="Stoll D.A."/>
            <person name="Doetsch A."/>
            <person name="Huch M."/>
        </authorList>
    </citation>
    <scope>NUCLEOTIDE SEQUENCE [LARGE SCALE GENOMIC DNA]</scope>
    <source>
        <strain evidence="4">DSM 24851</strain>
    </source>
</reference>
<reference evidence="2" key="3">
    <citation type="journal article" date="2021" name="PeerJ">
        <title>Extensive microbial diversity within the chicken gut microbiome revealed by metagenomics and culture.</title>
        <authorList>
            <person name="Gilroy R."/>
            <person name="Ravi A."/>
            <person name="Getino M."/>
            <person name="Pursley I."/>
            <person name="Horton D.L."/>
            <person name="Alikhan N.F."/>
            <person name="Baker D."/>
            <person name="Gharbi K."/>
            <person name="Hall N."/>
            <person name="Watson M."/>
            <person name="Adriaenssens E.M."/>
            <person name="Foster-Nyarko E."/>
            <person name="Jarju S."/>
            <person name="Secka A."/>
            <person name="Antonio M."/>
            <person name="Oren A."/>
            <person name="Chaudhuri R.R."/>
            <person name="La Ragione R."/>
            <person name="Hildebrand F."/>
            <person name="Pallen M.J."/>
        </authorList>
    </citation>
    <scope>NUCLEOTIDE SEQUENCE</scope>
    <source>
        <strain evidence="2">ChiGjej6B6-11269</strain>
    </source>
</reference>
<evidence type="ECO:0000313" key="2">
    <source>
        <dbReference type="EMBL" id="HJF64929.1"/>
    </source>
</evidence>
<proteinExistence type="predicted"/>
<evidence type="ECO:0000313" key="3">
    <source>
        <dbReference type="EMBL" id="RNL42005.1"/>
    </source>
</evidence>
<dbReference type="RefSeq" id="WP_123207864.1">
    <property type="nucleotide sequence ID" value="NZ_JBHTHO010000011.1"/>
</dbReference>